<dbReference type="GO" id="GO:0004565">
    <property type="term" value="F:beta-galactosidase activity"/>
    <property type="evidence" value="ECO:0007669"/>
    <property type="project" value="InterPro"/>
</dbReference>
<dbReference type="Pfam" id="PF14871">
    <property type="entry name" value="GHL6"/>
    <property type="match status" value="1"/>
</dbReference>
<gene>
    <name evidence="2" type="ORF">C9I98_08115</name>
</gene>
<dbReference type="SUPFAM" id="SSF51445">
    <property type="entry name" value="(Trans)glycosidases"/>
    <property type="match status" value="1"/>
</dbReference>
<dbReference type="RefSeq" id="WP_107271832.1">
    <property type="nucleotide sequence ID" value="NZ_PYMA01000003.1"/>
</dbReference>
<dbReference type="InterPro" id="IPR029062">
    <property type="entry name" value="Class_I_gatase-like"/>
</dbReference>
<dbReference type="Proteomes" id="UP000241771">
    <property type="component" value="Unassembled WGS sequence"/>
</dbReference>
<comment type="caution">
    <text evidence="2">The sequence shown here is derived from an EMBL/GenBank/DDBJ whole genome shotgun (WGS) entry which is preliminary data.</text>
</comment>
<dbReference type="Gene3D" id="3.20.20.80">
    <property type="entry name" value="Glycosidases"/>
    <property type="match status" value="1"/>
</dbReference>
<dbReference type="EMBL" id="PYMA01000003">
    <property type="protein sequence ID" value="PSW20793.1"/>
    <property type="molecule type" value="Genomic_DNA"/>
</dbReference>
<evidence type="ECO:0000313" key="3">
    <source>
        <dbReference type="Proteomes" id="UP000241771"/>
    </source>
</evidence>
<proteinExistence type="predicted"/>
<sequence length="662" mass="74937">MGHLPFRQIHLDFHTSGKIPGIASQFDAKAFADMLESARVNSVCCFSRCHHGLMYFNSTVHPERIHPNLTNPNLLVEQVKELHERGIRANIYTTIQWDEFTSKQHPEWLIVDSEGKPTAGLYDATFRHSLCVNSPYRDFLKDHLADVFNHVPVDGLFLDIVGLNDCSCRWCRADMEKQGLDASDPEQRINFAVEMINEFKHDLSAFIRELDPDCEIFYNAGHIAPSSRSSLDCYNHLEAESLPSGEWGYDHFPVVVRYARTLGKELLGMTGKFHTSWADFHSFKNQASLEYEIFHMLAMNTKCSIGDQLHPNGLISPETYELIGNVYSQVEQKEAWCEGAKAITDIAVLNPEEFNLATRFDDQPDSLRGVTKILVEGGQQFDIIDTQSELESYKLIILPDDLPLDETLAKRLENYCNNGGKILASYKGGLTPAGDQFASDIFGVKLIGDAPYSPDFLKPEGYIGQGLRQTEHVMYQKGLQVEALSGSEVLCDTYTPYFNRTWEHFCSHMHAPSTGEAGYPGIVKNNNVIYFMHPVFGQYIQNAPYWVKRLVLNAIDTLLPQPVLKHTGPKSVISAINEQSELDRAVVHLLHYIPESKSDETLIIEDIIPLHQLGVSVNINHDVKSVRLVPEDKEIEFEYIDGRIEFTVPKLEGHQMVELAYK</sequence>
<dbReference type="GO" id="GO:0005975">
    <property type="term" value="P:carbohydrate metabolic process"/>
    <property type="evidence" value="ECO:0007669"/>
    <property type="project" value="InterPro"/>
</dbReference>
<reference evidence="2 3" key="1">
    <citation type="submission" date="2018-01" db="EMBL/GenBank/DDBJ databases">
        <title>Whole genome sequencing of Histamine producing bacteria.</title>
        <authorList>
            <person name="Butler K."/>
        </authorList>
    </citation>
    <scope>NUCLEOTIDE SEQUENCE [LARGE SCALE GENOMIC DNA]</scope>
    <source>
        <strain evidence="2 3">DSM 100436</strain>
    </source>
</reference>
<feature type="domain" description="Beta-galactosidase trimerisation" evidence="1">
    <location>
        <begin position="374"/>
        <end position="432"/>
    </location>
</feature>
<evidence type="ECO:0000313" key="2">
    <source>
        <dbReference type="EMBL" id="PSW20793.1"/>
    </source>
</evidence>
<dbReference type="Gene3D" id="3.40.50.880">
    <property type="match status" value="1"/>
</dbReference>
<name>A0A2T3NWX4_9GAMM</name>
<dbReference type="AlphaFoldDB" id="A0A2T3NWX4"/>
<evidence type="ECO:0000259" key="1">
    <source>
        <dbReference type="Pfam" id="PF08532"/>
    </source>
</evidence>
<accession>A0A2T3NWX4</accession>
<dbReference type="CDD" id="cd03143">
    <property type="entry name" value="A4_beta-galactosidase_middle_domain"/>
    <property type="match status" value="1"/>
</dbReference>
<organism evidence="2 3">
    <name type="scientific">Photobacterium sanctipauli</name>
    <dbReference type="NCBI Taxonomy" id="1342794"/>
    <lineage>
        <taxon>Bacteria</taxon>
        <taxon>Pseudomonadati</taxon>
        <taxon>Pseudomonadota</taxon>
        <taxon>Gammaproteobacteria</taxon>
        <taxon>Vibrionales</taxon>
        <taxon>Vibrionaceae</taxon>
        <taxon>Photobacterium</taxon>
    </lineage>
</organism>
<dbReference type="SUPFAM" id="SSF52317">
    <property type="entry name" value="Class I glutamine amidotransferase-like"/>
    <property type="match status" value="1"/>
</dbReference>
<dbReference type="Pfam" id="PF08532">
    <property type="entry name" value="Glyco_hydro_42M"/>
    <property type="match status" value="1"/>
</dbReference>
<keyword evidence="3" id="KW-1185">Reference proteome</keyword>
<dbReference type="InterPro" id="IPR017853">
    <property type="entry name" value="GH"/>
</dbReference>
<dbReference type="InterPro" id="IPR028212">
    <property type="entry name" value="GHL6"/>
</dbReference>
<dbReference type="InterPro" id="IPR013738">
    <property type="entry name" value="Beta_galactosidase_Trimer"/>
</dbReference>
<protein>
    <submittedName>
        <fullName evidence="2">Beta-galactosidase</fullName>
    </submittedName>
</protein>